<proteinExistence type="predicted"/>
<organism evidence="2 3">
    <name type="scientific">Arthrobotrys flagrans</name>
    <name type="common">Nematode-trapping fungus</name>
    <name type="synonym">Trichothecium flagrans</name>
    <dbReference type="NCBI Taxonomy" id="97331"/>
    <lineage>
        <taxon>Eukaryota</taxon>
        <taxon>Fungi</taxon>
        <taxon>Dikarya</taxon>
        <taxon>Ascomycota</taxon>
        <taxon>Pezizomycotina</taxon>
        <taxon>Orbiliomycetes</taxon>
        <taxon>Orbiliales</taxon>
        <taxon>Orbiliaceae</taxon>
        <taxon>Arthrobotrys</taxon>
    </lineage>
</organism>
<protein>
    <submittedName>
        <fullName evidence="2">Uncharacterized protein</fullName>
    </submittedName>
</protein>
<dbReference type="EMBL" id="SAEB01000012">
    <property type="protein sequence ID" value="RVD82074.1"/>
    <property type="molecule type" value="Genomic_DNA"/>
</dbReference>
<dbReference type="Proteomes" id="UP000283090">
    <property type="component" value="Unassembled WGS sequence"/>
</dbReference>
<dbReference type="GeneID" id="93592228"/>
<dbReference type="RefSeq" id="XP_067487618.1">
    <property type="nucleotide sequence ID" value="XM_067639873.1"/>
</dbReference>
<dbReference type="AlphaFoldDB" id="A0A436ZSZ8"/>
<accession>A0A436ZSZ8</accession>
<evidence type="ECO:0000313" key="2">
    <source>
        <dbReference type="EMBL" id="RVD82074.1"/>
    </source>
</evidence>
<keyword evidence="3" id="KW-1185">Reference proteome</keyword>
<gene>
    <name evidence="2" type="ORF">DFL_009917</name>
</gene>
<comment type="caution">
    <text evidence="2">The sequence shown here is derived from an EMBL/GenBank/DDBJ whole genome shotgun (WGS) entry which is preliminary data.</text>
</comment>
<evidence type="ECO:0000256" key="1">
    <source>
        <dbReference type="SAM" id="MobiDB-lite"/>
    </source>
</evidence>
<feature type="region of interest" description="Disordered" evidence="1">
    <location>
        <begin position="62"/>
        <end position="90"/>
    </location>
</feature>
<reference evidence="2 3" key="1">
    <citation type="submission" date="2019-01" db="EMBL/GenBank/DDBJ databases">
        <title>Intercellular communication is required for trap formation in the nematode-trapping fungus Duddingtonia flagrans.</title>
        <authorList>
            <person name="Youssar L."/>
            <person name="Wernet V."/>
            <person name="Hensel N."/>
            <person name="Hildebrandt H.-G."/>
            <person name="Fischer R."/>
        </authorList>
    </citation>
    <scope>NUCLEOTIDE SEQUENCE [LARGE SCALE GENOMIC DNA]</scope>
    <source>
        <strain evidence="2 3">CBS H-5679</strain>
    </source>
</reference>
<dbReference type="VEuPathDB" id="FungiDB:DFL_009917"/>
<evidence type="ECO:0000313" key="3">
    <source>
        <dbReference type="Proteomes" id="UP000283090"/>
    </source>
</evidence>
<sequence length="192" mass="21576">MGILLAWRFSPCYTKRFLPALRLVPQVILAKRNKGGFLVSQTAWILPSHFSSFPGLGIFPGSSRSSASRYSRNSKRPRASDATEGNSHWSEKISTSARSIRRQLFASLKTTIRFANVTFLPNPIFSPPAHVLDVVLKFSEGSLHSSFVLLVLKERISPVTKFEYFPESVFKEVDITEFTSGEDVLDTQQIHL</sequence>
<name>A0A436ZSZ8_ARTFL</name>
<feature type="compositionally biased region" description="Low complexity" evidence="1">
    <location>
        <begin position="62"/>
        <end position="71"/>
    </location>
</feature>